<organism evidence="1 2">
    <name type="scientific">Clunio marinus</name>
    <dbReference type="NCBI Taxonomy" id="568069"/>
    <lineage>
        <taxon>Eukaryota</taxon>
        <taxon>Metazoa</taxon>
        <taxon>Ecdysozoa</taxon>
        <taxon>Arthropoda</taxon>
        <taxon>Hexapoda</taxon>
        <taxon>Insecta</taxon>
        <taxon>Pterygota</taxon>
        <taxon>Neoptera</taxon>
        <taxon>Endopterygota</taxon>
        <taxon>Diptera</taxon>
        <taxon>Nematocera</taxon>
        <taxon>Chironomoidea</taxon>
        <taxon>Chironomidae</taxon>
        <taxon>Clunio</taxon>
    </lineage>
</organism>
<keyword evidence="2" id="KW-1185">Reference proteome</keyword>
<sequence>MLRGFSLNSYGNVYGLGHENLKIISELKQVPRLTCANFTTFGKHIKEEFQLFKTQLQSESSALSLNSATEVQAIALMIVALSSNSSGIQNADKD</sequence>
<evidence type="ECO:0000313" key="1">
    <source>
        <dbReference type="EMBL" id="CRK94186.1"/>
    </source>
</evidence>
<dbReference type="EMBL" id="CVRI01000038">
    <property type="protein sequence ID" value="CRK94186.1"/>
    <property type="molecule type" value="Genomic_DNA"/>
</dbReference>
<accession>A0A1J1I332</accession>
<dbReference type="AlphaFoldDB" id="A0A1J1I332"/>
<proteinExistence type="predicted"/>
<evidence type="ECO:0000313" key="2">
    <source>
        <dbReference type="Proteomes" id="UP000183832"/>
    </source>
</evidence>
<gene>
    <name evidence="1" type="ORF">CLUMA_CG007702</name>
</gene>
<reference evidence="1 2" key="1">
    <citation type="submission" date="2015-04" db="EMBL/GenBank/DDBJ databases">
        <authorList>
            <person name="Syromyatnikov M.Y."/>
            <person name="Popov V.N."/>
        </authorList>
    </citation>
    <scope>NUCLEOTIDE SEQUENCE [LARGE SCALE GENOMIC DNA]</scope>
</reference>
<name>A0A1J1I332_9DIPT</name>
<dbReference type="Proteomes" id="UP000183832">
    <property type="component" value="Unassembled WGS sequence"/>
</dbReference>
<protein>
    <submittedName>
        <fullName evidence="1">CLUMA_CG007702, isoform A</fullName>
    </submittedName>
</protein>